<reference evidence="2" key="1">
    <citation type="journal article" date="2022" name="bioRxiv">
        <title>Sequencing and chromosome-scale assembly of the giantPleurodeles waltlgenome.</title>
        <authorList>
            <person name="Brown T."/>
            <person name="Elewa A."/>
            <person name="Iarovenko S."/>
            <person name="Subramanian E."/>
            <person name="Araus A.J."/>
            <person name="Petzold A."/>
            <person name="Susuki M."/>
            <person name="Suzuki K.-i.T."/>
            <person name="Hayashi T."/>
            <person name="Toyoda A."/>
            <person name="Oliveira C."/>
            <person name="Osipova E."/>
            <person name="Leigh N.D."/>
            <person name="Simon A."/>
            <person name="Yun M.H."/>
        </authorList>
    </citation>
    <scope>NUCLEOTIDE SEQUENCE</scope>
    <source>
        <strain evidence="2">20211129_DDA</strain>
        <tissue evidence="2">Liver</tissue>
    </source>
</reference>
<proteinExistence type="predicted"/>
<dbReference type="Proteomes" id="UP001066276">
    <property type="component" value="Chromosome 6"/>
</dbReference>
<evidence type="ECO:0000256" key="1">
    <source>
        <dbReference type="SAM" id="MobiDB-lite"/>
    </source>
</evidence>
<sequence>MPRGKTTGKASGKPACQLLFSEALRQQKHPPAVDPLPPTYQHGRGHARRVNGLNTTGDIGGGSQIGRYGQCHGGANGGDKIYVPRDNGLPVANLQAGPSSDDSGNPSYLLDRQRPETPAPS</sequence>
<evidence type="ECO:0000313" key="3">
    <source>
        <dbReference type="Proteomes" id="UP001066276"/>
    </source>
</evidence>
<dbReference type="AlphaFoldDB" id="A0AAV7Q9C6"/>
<accession>A0AAV7Q9C6</accession>
<evidence type="ECO:0000313" key="2">
    <source>
        <dbReference type="EMBL" id="KAJ1137157.1"/>
    </source>
</evidence>
<feature type="compositionally biased region" description="Polar residues" evidence="1">
    <location>
        <begin position="96"/>
        <end position="106"/>
    </location>
</feature>
<organism evidence="2 3">
    <name type="scientific">Pleurodeles waltl</name>
    <name type="common">Iberian ribbed newt</name>
    <dbReference type="NCBI Taxonomy" id="8319"/>
    <lineage>
        <taxon>Eukaryota</taxon>
        <taxon>Metazoa</taxon>
        <taxon>Chordata</taxon>
        <taxon>Craniata</taxon>
        <taxon>Vertebrata</taxon>
        <taxon>Euteleostomi</taxon>
        <taxon>Amphibia</taxon>
        <taxon>Batrachia</taxon>
        <taxon>Caudata</taxon>
        <taxon>Salamandroidea</taxon>
        <taxon>Salamandridae</taxon>
        <taxon>Pleurodelinae</taxon>
        <taxon>Pleurodeles</taxon>
    </lineage>
</organism>
<keyword evidence="3" id="KW-1185">Reference proteome</keyword>
<feature type="region of interest" description="Disordered" evidence="1">
    <location>
        <begin position="29"/>
        <end position="121"/>
    </location>
</feature>
<comment type="caution">
    <text evidence="2">The sequence shown here is derived from an EMBL/GenBank/DDBJ whole genome shotgun (WGS) entry which is preliminary data.</text>
</comment>
<protein>
    <submittedName>
        <fullName evidence="2">Uncharacterized protein</fullName>
    </submittedName>
</protein>
<gene>
    <name evidence="2" type="ORF">NDU88_003570</name>
</gene>
<dbReference type="EMBL" id="JANPWB010000010">
    <property type="protein sequence ID" value="KAJ1137157.1"/>
    <property type="molecule type" value="Genomic_DNA"/>
</dbReference>
<name>A0AAV7Q9C6_PLEWA</name>